<keyword evidence="1" id="KW-0812">Transmembrane</keyword>
<dbReference type="AlphaFoldDB" id="A0A5C5YSJ7"/>
<dbReference type="EMBL" id="SJPO01000003">
    <property type="protein sequence ID" value="TWT77962.1"/>
    <property type="molecule type" value="Genomic_DNA"/>
</dbReference>
<evidence type="ECO:0000313" key="4">
    <source>
        <dbReference type="Proteomes" id="UP000318478"/>
    </source>
</evidence>
<gene>
    <name evidence="3" type="ORF">Pla123a_17610</name>
</gene>
<evidence type="ECO:0000313" key="3">
    <source>
        <dbReference type="EMBL" id="TWT77962.1"/>
    </source>
</evidence>
<feature type="transmembrane region" description="Helical" evidence="1">
    <location>
        <begin position="91"/>
        <end position="112"/>
    </location>
</feature>
<dbReference type="PROSITE" id="PS51257">
    <property type="entry name" value="PROKAR_LIPOPROTEIN"/>
    <property type="match status" value="1"/>
</dbReference>
<reference evidence="3 4" key="1">
    <citation type="submission" date="2019-02" db="EMBL/GenBank/DDBJ databases">
        <title>Deep-cultivation of Planctomycetes and their phenomic and genomic characterization uncovers novel biology.</title>
        <authorList>
            <person name="Wiegand S."/>
            <person name="Jogler M."/>
            <person name="Boedeker C."/>
            <person name="Pinto D."/>
            <person name="Vollmers J."/>
            <person name="Rivas-Marin E."/>
            <person name="Kohn T."/>
            <person name="Peeters S.H."/>
            <person name="Heuer A."/>
            <person name="Rast P."/>
            <person name="Oberbeckmann S."/>
            <person name="Bunk B."/>
            <person name="Jeske O."/>
            <person name="Meyerdierks A."/>
            <person name="Storesund J.E."/>
            <person name="Kallscheuer N."/>
            <person name="Luecker S."/>
            <person name="Lage O.M."/>
            <person name="Pohl T."/>
            <person name="Merkel B.J."/>
            <person name="Hornburger P."/>
            <person name="Mueller R.-W."/>
            <person name="Bruemmer F."/>
            <person name="Labrenz M."/>
            <person name="Spormann A.M."/>
            <person name="Op Den Camp H."/>
            <person name="Overmann J."/>
            <person name="Amann R."/>
            <person name="Jetten M.S.M."/>
            <person name="Mascher T."/>
            <person name="Medema M.H."/>
            <person name="Devos D.P."/>
            <person name="Kaster A.-K."/>
            <person name="Ovreas L."/>
            <person name="Rohde M."/>
            <person name="Galperin M.Y."/>
            <person name="Jogler C."/>
        </authorList>
    </citation>
    <scope>NUCLEOTIDE SEQUENCE [LARGE SCALE GENOMIC DNA]</scope>
    <source>
        <strain evidence="3 4">Pla123a</strain>
    </source>
</reference>
<proteinExistence type="predicted"/>
<feature type="transmembrane region" description="Helical" evidence="1">
    <location>
        <begin position="149"/>
        <end position="172"/>
    </location>
</feature>
<comment type="caution">
    <text evidence="3">The sequence shown here is derived from an EMBL/GenBank/DDBJ whole genome shotgun (WGS) entry which is preliminary data.</text>
</comment>
<feature type="transmembrane region" description="Helical" evidence="1">
    <location>
        <begin position="124"/>
        <end position="143"/>
    </location>
</feature>
<keyword evidence="4" id="KW-1185">Reference proteome</keyword>
<organism evidence="3 4">
    <name type="scientific">Posidoniimonas polymericola</name>
    <dbReference type="NCBI Taxonomy" id="2528002"/>
    <lineage>
        <taxon>Bacteria</taxon>
        <taxon>Pseudomonadati</taxon>
        <taxon>Planctomycetota</taxon>
        <taxon>Planctomycetia</taxon>
        <taxon>Pirellulales</taxon>
        <taxon>Lacipirellulaceae</taxon>
        <taxon>Posidoniimonas</taxon>
    </lineage>
</organism>
<protein>
    <recommendedName>
        <fullName evidence="5">DUF2029 domain-containing protein</fullName>
    </recommendedName>
</protein>
<accession>A0A5C5YSJ7</accession>
<keyword evidence="1" id="KW-0472">Membrane</keyword>
<name>A0A5C5YSJ7_9BACT</name>
<evidence type="ECO:0000256" key="2">
    <source>
        <dbReference type="SAM" id="SignalP"/>
    </source>
</evidence>
<feature type="signal peptide" evidence="2">
    <location>
        <begin position="1"/>
        <end position="30"/>
    </location>
</feature>
<keyword evidence="1" id="KW-1133">Transmembrane helix</keyword>
<dbReference type="RefSeq" id="WP_146585929.1">
    <property type="nucleotide sequence ID" value="NZ_SJPO01000003.1"/>
</dbReference>
<sequence precursor="true">MNHSNRWAIGNATVLATLLSCLLLAGLAVEQDHPCFVPKQLNISYGRPYGWPVTYMQRGFYPTSYNNPFADWFSGYTTLLGDFPALRFSPWWLAIDIALACLCVGRLTRLAYGYFRRHDYRPRLSLKAVLLIFLLASVAFGPFRLYLPYVIISLVIVLGWAIYAFALAMALYDLSRMAATTLGSSRTQ</sequence>
<evidence type="ECO:0000256" key="1">
    <source>
        <dbReference type="SAM" id="Phobius"/>
    </source>
</evidence>
<feature type="chain" id="PRO_5022659738" description="DUF2029 domain-containing protein" evidence="2">
    <location>
        <begin position="31"/>
        <end position="188"/>
    </location>
</feature>
<keyword evidence="2" id="KW-0732">Signal</keyword>
<evidence type="ECO:0008006" key="5">
    <source>
        <dbReference type="Google" id="ProtNLM"/>
    </source>
</evidence>
<dbReference type="Proteomes" id="UP000318478">
    <property type="component" value="Unassembled WGS sequence"/>
</dbReference>